<name>A0A6I8LVQ0_9PSEU</name>
<sequence>MNNQNYGDIAPTRVLSAAEGVEIQKRLAAESSGVKQWHWMGNYGSVYDPVNVANGAGISAGELILNINFSNGLIAAWMLY</sequence>
<evidence type="ECO:0000313" key="1">
    <source>
        <dbReference type="EMBL" id="VVJ19566.1"/>
    </source>
</evidence>
<dbReference type="EMBL" id="CABVGP010000002">
    <property type="protein sequence ID" value="VVJ19566.1"/>
    <property type="molecule type" value="Genomic_DNA"/>
</dbReference>
<organism evidence="1 2">
    <name type="scientific">Amycolatopsis camponoti</name>
    <dbReference type="NCBI Taxonomy" id="2606593"/>
    <lineage>
        <taxon>Bacteria</taxon>
        <taxon>Bacillati</taxon>
        <taxon>Actinomycetota</taxon>
        <taxon>Actinomycetes</taxon>
        <taxon>Pseudonocardiales</taxon>
        <taxon>Pseudonocardiaceae</taxon>
        <taxon>Amycolatopsis</taxon>
    </lineage>
</organism>
<keyword evidence="2" id="KW-1185">Reference proteome</keyword>
<gene>
    <name evidence="1" type="ORF">AA23TX_04587</name>
</gene>
<accession>A0A6I8LVQ0</accession>
<dbReference type="AlphaFoldDB" id="A0A6I8LVQ0"/>
<evidence type="ECO:0000313" key="2">
    <source>
        <dbReference type="Proteomes" id="UP000399805"/>
    </source>
</evidence>
<proteinExistence type="predicted"/>
<protein>
    <submittedName>
        <fullName evidence="1">Uncharacterized protein</fullName>
    </submittedName>
</protein>
<dbReference type="Proteomes" id="UP000399805">
    <property type="component" value="Unassembled WGS sequence"/>
</dbReference>
<dbReference type="RefSeq" id="WP_155544810.1">
    <property type="nucleotide sequence ID" value="NZ_CABVGP010000002.1"/>
</dbReference>
<reference evidence="1 2" key="1">
    <citation type="submission" date="2019-09" db="EMBL/GenBank/DDBJ databases">
        <authorList>
            <person name="Leyn A S."/>
        </authorList>
    </citation>
    <scope>NUCLEOTIDE SEQUENCE [LARGE SCALE GENOMIC DNA]</scope>
    <source>
        <strain evidence="1">AA231_1</strain>
    </source>
</reference>